<organism evidence="1 2">
    <name type="scientific">Nitrosopumilus ureiphilus</name>
    <dbReference type="NCBI Taxonomy" id="1470067"/>
    <lineage>
        <taxon>Archaea</taxon>
        <taxon>Nitrososphaerota</taxon>
        <taxon>Nitrososphaeria</taxon>
        <taxon>Nitrosopumilales</taxon>
        <taxon>Nitrosopumilaceae</taxon>
        <taxon>Nitrosopumilus</taxon>
    </lineage>
</organism>
<proteinExistence type="predicted"/>
<dbReference type="Pfam" id="PF01209">
    <property type="entry name" value="Ubie_methyltran"/>
    <property type="match status" value="1"/>
</dbReference>
<dbReference type="Gene3D" id="3.40.50.150">
    <property type="entry name" value="Vaccinia Virus protein VP39"/>
    <property type="match status" value="1"/>
</dbReference>
<keyword evidence="1" id="KW-0808">Transferase</keyword>
<dbReference type="PANTHER" id="PTHR43591:SF110">
    <property type="entry name" value="RHODANESE DOMAIN-CONTAINING PROTEIN"/>
    <property type="match status" value="1"/>
</dbReference>
<dbReference type="SUPFAM" id="SSF53335">
    <property type="entry name" value="S-adenosyl-L-methionine-dependent methyltransferases"/>
    <property type="match status" value="1"/>
</dbReference>
<dbReference type="GO" id="GO:0032259">
    <property type="term" value="P:methylation"/>
    <property type="evidence" value="ECO:0007669"/>
    <property type="project" value="UniProtKB-KW"/>
</dbReference>
<keyword evidence="1" id="KW-0489">Methyltransferase</keyword>
<dbReference type="InterPro" id="IPR029063">
    <property type="entry name" value="SAM-dependent_MTases_sf"/>
</dbReference>
<reference evidence="1 2" key="1">
    <citation type="submission" date="2018-02" db="EMBL/GenBank/DDBJ databases">
        <title>Complete genome of Nitrosopumilus ureaphilus PS0.</title>
        <authorList>
            <person name="Qin W."/>
            <person name="Zheng Y."/>
            <person name="Stahl D.A."/>
        </authorList>
    </citation>
    <scope>NUCLEOTIDE SEQUENCE [LARGE SCALE GENOMIC DNA]</scope>
    <source>
        <strain evidence="1 2">PS0</strain>
    </source>
</reference>
<dbReference type="Proteomes" id="UP000509478">
    <property type="component" value="Chromosome"/>
</dbReference>
<protein>
    <submittedName>
        <fullName evidence="1">Methylase</fullName>
    </submittedName>
</protein>
<evidence type="ECO:0000313" key="1">
    <source>
        <dbReference type="EMBL" id="QLH06316.1"/>
    </source>
</evidence>
<evidence type="ECO:0000313" key="2">
    <source>
        <dbReference type="Proteomes" id="UP000509478"/>
    </source>
</evidence>
<accession>A0A7D5R156</accession>
<dbReference type="AlphaFoldDB" id="A0A7D5R156"/>
<dbReference type="CDD" id="cd02440">
    <property type="entry name" value="AdoMet_MTases"/>
    <property type="match status" value="1"/>
</dbReference>
<gene>
    <name evidence="1" type="ORF">C5F50_03920</name>
</gene>
<dbReference type="KEGG" id="nue:C5F50_03920"/>
<keyword evidence="2" id="KW-1185">Reference proteome</keyword>
<dbReference type="GeneID" id="56067186"/>
<dbReference type="PANTHER" id="PTHR43591">
    <property type="entry name" value="METHYLTRANSFERASE"/>
    <property type="match status" value="1"/>
</dbReference>
<dbReference type="GO" id="GO:0008168">
    <property type="term" value="F:methyltransferase activity"/>
    <property type="evidence" value="ECO:0007669"/>
    <property type="project" value="UniProtKB-KW"/>
</dbReference>
<dbReference type="OrthoDB" id="1018at2157"/>
<sequence>MIKKRPKDFVPTFFNNTASSYDRIVHLTTFGQDNVWKHKIVEQLLTEKTVLDLACGTGILTEQIVNKIPNVKIIGVDITKKYLEKAKEKLIVYENISFVNQDAEKLNLDEKFDCITASYLSKYCISEVLIKNCIDHLKVGGKIILHDFTYPTNLFVRKLWNFYFKLLYFAGFFVPNWKQVFIDLPRMIRDTNWVKEYEETMKKYGLKIFKKELTWNTSTIIVGTKIS</sequence>
<dbReference type="RefSeq" id="WP_179372388.1">
    <property type="nucleotide sequence ID" value="NZ_CP026995.1"/>
</dbReference>
<dbReference type="EMBL" id="CP026995">
    <property type="protein sequence ID" value="QLH06316.1"/>
    <property type="molecule type" value="Genomic_DNA"/>
</dbReference>
<name>A0A7D5R156_9ARCH</name>